<keyword evidence="2" id="KW-1185">Reference proteome</keyword>
<proteinExistence type="predicted"/>
<evidence type="ECO:0000313" key="2">
    <source>
        <dbReference type="Proteomes" id="UP000001880"/>
    </source>
</evidence>
<name>D0LYS2_HALO1</name>
<accession>D0LYS2</accession>
<reference evidence="1 2" key="1">
    <citation type="journal article" date="2010" name="Stand. Genomic Sci.">
        <title>Complete genome sequence of Haliangium ochraceum type strain (SMP-2).</title>
        <authorList>
            <consortium name="US DOE Joint Genome Institute (JGI-PGF)"/>
            <person name="Ivanova N."/>
            <person name="Daum C."/>
            <person name="Lang E."/>
            <person name="Abt B."/>
            <person name="Kopitz M."/>
            <person name="Saunders E."/>
            <person name="Lapidus A."/>
            <person name="Lucas S."/>
            <person name="Glavina Del Rio T."/>
            <person name="Nolan M."/>
            <person name="Tice H."/>
            <person name="Copeland A."/>
            <person name="Cheng J.F."/>
            <person name="Chen F."/>
            <person name="Bruce D."/>
            <person name="Goodwin L."/>
            <person name="Pitluck S."/>
            <person name="Mavromatis K."/>
            <person name="Pati A."/>
            <person name="Mikhailova N."/>
            <person name="Chen A."/>
            <person name="Palaniappan K."/>
            <person name="Land M."/>
            <person name="Hauser L."/>
            <person name="Chang Y.J."/>
            <person name="Jeffries C.D."/>
            <person name="Detter J.C."/>
            <person name="Brettin T."/>
            <person name="Rohde M."/>
            <person name="Goker M."/>
            <person name="Bristow J."/>
            <person name="Markowitz V."/>
            <person name="Eisen J.A."/>
            <person name="Hugenholtz P."/>
            <person name="Kyrpides N.C."/>
            <person name="Klenk H.P."/>
        </authorList>
    </citation>
    <scope>NUCLEOTIDE SEQUENCE [LARGE SCALE GENOMIC DNA]</scope>
    <source>
        <strain evidence="2">DSM 14365 / CIP 107738 / JCM 11303 / AJ 13395 / SMP-2</strain>
    </source>
</reference>
<evidence type="ECO:0000313" key="1">
    <source>
        <dbReference type="EMBL" id="ACY17938.1"/>
    </source>
</evidence>
<gene>
    <name evidence="1" type="ordered locus">Hoch_5455</name>
</gene>
<protein>
    <recommendedName>
        <fullName evidence="3">Cysteinyl-tRNA synthetase</fullName>
    </recommendedName>
</protein>
<dbReference type="OrthoDB" id="5522316at2"/>
<dbReference type="EMBL" id="CP001804">
    <property type="protein sequence ID" value="ACY17938.1"/>
    <property type="molecule type" value="Genomic_DNA"/>
</dbReference>
<dbReference type="HOGENOM" id="CLU_1458516_0_0_7"/>
<dbReference type="AlphaFoldDB" id="D0LYS2"/>
<dbReference type="eggNOG" id="ENOG5033CXY">
    <property type="taxonomic scope" value="Bacteria"/>
</dbReference>
<sequence>MSRGGSFEEGSLRFHFEDSCRVIKYDDTRTYLEGIQTLRDSKGVDFIAELSGPGGRKDIYFIEVKDFRGYRIQNKKRLSNGALAEEVAAKVRDSIAGLVGAQRRALDEASDDWSALMHALAPMRTVQVVLWLEEDTPRHNMRHSNRASTLQEAIKRHLSWLDARVLVQSSASTRMPPGVTVEFLPRSPS</sequence>
<dbReference type="KEGG" id="hoh:Hoch_5455"/>
<dbReference type="RefSeq" id="WP_012830530.1">
    <property type="nucleotide sequence ID" value="NC_013440.1"/>
</dbReference>
<organism evidence="1 2">
    <name type="scientific">Haliangium ochraceum (strain DSM 14365 / JCM 11303 / SMP-2)</name>
    <dbReference type="NCBI Taxonomy" id="502025"/>
    <lineage>
        <taxon>Bacteria</taxon>
        <taxon>Pseudomonadati</taxon>
        <taxon>Myxococcota</taxon>
        <taxon>Polyangia</taxon>
        <taxon>Haliangiales</taxon>
        <taxon>Kofleriaceae</taxon>
        <taxon>Haliangium</taxon>
    </lineage>
</organism>
<dbReference type="STRING" id="502025.Hoch_5455"/>
<evidence type="ECO:0008006" key="3">
    <source>
        <dbReference type="Google" id="ProtNLM"/>
    </source>
</evidence>
<dbReference type="Proteomes" id="UP000001880">
    <property type="component" value="Chromosome"/>
</dbReference>